<dbReference type="EMBL" id="JYDP01000001">
    <property type="protein sequence ID" value="KRZ19401.1"/>
    <property type="molecule type" value="Genomic_DNA"/>
</dbReference>
<proteinExistence type="predicted"/>
<protein>
    <submittedName>
        <fullName evidence="1">Uncharacterized protein</fullName>
    </submittedName>
</protein>
<reference evidence="1 2" key="1">
    <citation type="submission" date="2015-01" db="EMBL/GenBank/DDBJ databases">
        <title>Evolution of Trichinella species and genotypes.</title>
        <authorList>
            <person name="Korhonen P.K."/>
            <person name="Edoardo P."/>
            <person name="Giuseppe L.R."/>
            <person name="Gasser R.B."/>
        </authorList>
    </citation>
    <scope>NUCLEOTIDE SEQUENCE [LARGE SCALE GENOMIC DNA]</scope>
    <source>
        <strain evidence="1">ISS1029</strain>
    </source>
</reference>
<dbReference type="Proteomes" id="UP000055024">
    <property type="component" value="Unassembled WGS sequence"/>
</dbReference>
<keyword evidence="2" id="KW-1185">Reference proteome</keyword>
<comment type="caution">
    <text evidence="1">The sequence shown here is derived from an EMBL/GenBank/DDBJ whole genome shotgun (WGS) entry which is preliminary data.</text>
</comment>
<evidence type="ECO:0000313" key="2">
    <source>
        <dbReference type="Proteomes" id="UP000055024"/>
    </source>
</evidence>
<dbReference type="OrthoDB" id="5930344at2759"/>
<sequence length="92" mass="9897">MLISAIVSDRRSSSPSVAGSAIRNLRTSLVHTPLSALTITVQIAPSFPRNVSTTLPIGHLLAGTPSSENMLEIQHNVIDLWVWFFNCPLGSS</sequence>
<evidence type="ECO:0000313" key="1">
    <source>
        <dbReference type="EMBL" id="KRZ19401.1"/>
    </source>
</evidence>
<accession>A0A0V1I984</accession>
<organism evidence="1 2">
    <name type="scientific">Trichinella zimbabwensis</name>
    <dbReference type="NCBI Taxonomy" id="268475"/>
    <lineage>
        <taxon>Eukaryota</taxon>
        <taxon>Metazoa</taxon>
        <taxon>Ecdysozoa</taxon>
        <taxon>Nematoda</taxon>
        <taxon>Enoplea</taxon>
        <taxon>Dorylaimia</taxon>
        <taxon>Trichinellida</taxon>
        <taxon>Trichinellidae</taxon>
        <taxon>Trichinella</taxon>
    </lineage>
</organism>
<name>A0A0V1I984_9BILA</name>
<gene>
    <name evidence="1" type="ORF">T11_6933</name>
</gene>
<dbReference type="AlphaFoldDB" id="A0A0V1I984"/>